<gene>
    <name evidence="2" type="ORF">BLNAU_19929</name>
</gene>
<sequence length="307" mass="34961">MRRERKLRHSKGDIWNIGRRVRSLFDEASSHFVLLLFICLDHFEMIPIKEETGKEAVWRGVTPATQNHNTVDTHSTKRISWMDTRAAEMTALLKADEHTLNVVCLWRRADPVDEIHRHALFGGLHFTEWQQWPNPHLRSLMPPSDEKAKWDRSKTNDLPKFGGHAIPAMMLSATLTISEEATIVEVGEQVSVVDKAEGRRVVLSSSHSVGTDYNPSSKSTKTHQVLLNPHNPTHSPPFTVLPSDEASVKVKEKANEEDEEKWTRVGGLLLGRRNRRSDRPTMTAQHRRRQSTVSTNSNHINLAPHLL</sequence>
<comment type="caution">
    <text evidence="2">The sequence shown here is derived from an EMBL/GenBank/DDBJ whole genome shotgun (WGS) entry which is preliminary data.</text>
</comment>
<protein>
    <submittedName>
        <fullName evidence="2">Uncharacterized protein</fullName>
    </submittedName>
</protein>
<keyword evidence="3" id="KW-1185">Reference proteome</keyword>
<dbReference type="EMBL" id="JARBJD010000271">
    <property type="protein sequence ID" value="KAK2945139.1"/>
    <property type="molecule type" value="Genomic_DNA"/>
</dbReference>
<evidence type="ECO:0000256" key="1">
    <source>
        <dbReference type="SAM" id="MobiDB-lite"/>
    </source>
</evidence>
<evidence type="ECO:0000313" key="2">
    <source>
        <dbReference type="EMBL" id="KAK2945139.1"/>
    </source>
</evidence>
<evidence type="ECO:0000313" key="3">
    <source>
        <dbReference type="Proteomes" id="UP001281761"/>
    </source>
</evidence>
<reference evidence="2 3" key="1">
    <citation type="journal article" date="2022" name="bioRxiv">
        <title>Genomics of Preaxostyla Flagellates Illuminates Evolutionary Transitions and the Path Towards Mitochondrial Loss.</title>
        <authorList>
            <person name="Novak L.V.F."/>
            <person name="Treitli S.C."/>
            <person name="Pyrih J."/>
            <person name="Halakuc P."/>
            <person name="Pipaliya S.V."/>
            <person name="Vacek V."/>
            <person name="Brzon O."/>
            <person name="Soukal P."/>
            <person name="Eme L."/>
            <person name="Dacks J.B."/>
            <person name="Karnkowska A."/>
            <person name="Elias M."/>
            <person name="Hampl V."/>
        </authorList>
    </citation>
    <scope>NUCLEOTIDE SEQUENCE [LARGE SCALE GENOMIC DNA]</scope>
    <source>
        <strain evidence="2">NAU3</strain>
        <tissue evidence="2">Gut</tissue>
    </source>
</reference>
<name>A0ABQ9X054_9EUKA</name>
<organism evidence="2 3">
    <name type="scientific">Blattamonas nauphoetae</name>
    <dbReference type="NCBI Taxonomy" id="2049346"/>
    <lineage>
        <taxon>Eukaryota</taxon>
        <taxon>Metamonada</taxon>
        <taxon>Preaxostyla</taxon>
        <taxon>Oxymonadida</taxon>
        <taxon>Blattamonas</taxon>
    </lineage>
</organism>
<feature type="region of interest" description="Disordered" evidence="1">
    <location>
        <begin position="272"/>
        <end position="307"/>
    </location>
</feature>
<feature type="compositionally biased region" description="Polar residues" evidence="1">
    <location>
        <begin position="291"/>
        <end position="300"/>
    </location>
</feature>
<dbReference type="Proteomes" id="UP001281761">
    <property type="component" value="Unassembled WGS sequence"/>
</dbReference>
<accession>A0ABQ9X054</accession>
<proteinExistence type="predicted"/>